<dbReference type="OrthoDB" id="9785438at2"/>
<dbReference type="RefSeq" id="WP_130923033.1">
    <property type="nucleotide sequence ID" value="NZ_JAANOL010000002.1"/>
</dbReference>
<reference evidence="1 2" key="1">
    <citation type="submission" date="2019-02" db="EMBL/GenBank/DDBJ databases">
        <title>Genome of a new Bacteroidetes strain.</title>
        <authorList>
            <person name="Pitt A."/>
        </authorList>
    </citation>
    <scope>NUCLEOTIDE SEQUENCE [LARGE SCALE GENOMIC DNA]</scope>
    <source>
        <strain evidence="1 2">103A-SOEBACH</strain>
    </source>
</reference>
<accession>A0A4V2IW39</accession>
<evidence type="ECO:0000313" key="1">
    <source>
        <dbReference type="EMBL" id="TBH74615.1"/>
    </source>
</evidence>
<dbReference type="GO" id="GO:0015035">
    <property type="term" value="F:protein-disulfide reductase activity"/>
    <property type="evidence" value="ECO:0007669"/>
    <property type="project" value="InterPro"/>
</dbReference>
<proteinExistence type="predicted"/>
<name>A0A4V2IW39_9BACT</name>
<dbReference type="Pfam" id="PF04134">
    <property type="entry name" value="DCC1-like"/>
    <property type="match status" value="1"/>
</dbReference>
<evidence type="ECO:0000313" key="2">
    <source>
        <dbReference type="Proteomes" id="UP000293583"/>
    </source>
</evidence>
<dbReference type="AlphaFoldDB" id="A0A4V2IW39"/>
<organism evidence="1 2">
    <name type="scientific">Aquirufa antheringensis</name>
    <dbReference type="NCBI Taxonomy" id="2516559"/>
    <lineage>
        <taxon>Bacteria</taxon>
        <taxon>Pseudomonadati</taxon>
        <taxon>Bacteroidota</taxon>
        <taxon>Cytophagia</taxon>
        <taxon>Cytophagales</taxon>
        <taxon>Flectobacillaceae</taxon>
        <taxon>Aquirufa</taxon>
    </lineage>
</organism>
<keyword evidence="2" id="KW-1185">Reference proteome</keyword>
<protein>
    <submittedName>
        <fullName evidence="1">DUF393 domain-containing protein</fullName>
    </submittedName>
</protein>
<dbReference type="Proteomes" id="UP000293583">
    <property type="component" value="Unassembled WGS sequence"/>
</dbReference>
<gene>
    <name evidence="1" type="ORF">EWU20_05580</name>
</gene>
<dbReference type="EMBL" id="SEWY01000002">
    <property type="protein sequence ID" value="TBH74615.1"/>
    <property type="molecule type" value="Genomic_DNA"/>
</dbReference>
<sequence>MDGIVLIDGNCRFCCFASKLLKRMVTGDLPVIPETSFTDFILPDIESIKWVVGHDVYVKSDALSRILVNAHWYFQPLRLVFLLPAGLLDKGYDWVAKNRLFWGKSVDDCAI</sequence>
<comment type="caution">
    <text evidence="1">The sequence shown here is derived from an EMBL/GenBank/DDBJ whole genome shotgun (WGS) entry which is preliminary data.</text>
</comment>
<dbReference type="InterPro" id="IPR007263">
    <property type="entry name" value="DCC1-like"/>
</dbReference>